<dbReference type="GO" id="GO:0046404">
    <property type="term" value="F:ATP-dependent polydeoxyribonucleotide 5'-hydroxyl-kinase activity"/>
    <property type="evidence" value="ECO:0007669"/>
    <property type="project" value="TreeGrafter"/>
</dbReference>
<dbReference type="Pfam" id="PF08645">
    <property type="entry name" value="PNK3P"/>
    <property type="match status" value="1"/>
</dbReference>
<dbReference type="InterPro" id="IPR036412">
    <property type="entry name" value="HAD-like_sf"/>
</dbReference>
<dbReference type="GO" id="GO:0046403">
    <property type="term" value="F:polynucleotide 3'-phosphatase activity"/>
    <property type="evidence" value="ECO:0007669"/>
    <property type="project" value="TreeGrafter"/>
</dbReference>
<dbReference type="InParanoid" id="F0YLQ6"/>
<dbReference type="RefSeq" id="XP_009041395.1">
    <property type="nucleotide sequence ID" value="XM_009043147.1"/>
</dbReference>
<dbReference type="GeneID" id="20229262"/>
<dbReference type="GO" id="GO:0003690">
    <property type="term" value="F:double-stranded DNA binding"/>
    <property type="evidence" value="ECO:0007669"/>
    <property type="project" value="TreeGrafter"/>
</dbReference>
<organism evidence="2">
    <name type="scientific">Aureococcus anophagefferens</name>
    <name type="common">Harmful bloom alga</name>
    <dbReference type="NCBI Taxonomy" id="44056"/>
    <lineage>
        <taxon>Eukaryota</taxon>
        <taxon>Sar</taxon>
        <taxon>Stramenopiles</taxon>
        <taxon>Ochrophyta</taxon>
        <taxon>Pelagophyceae</taxon>
        <taxon>Pelagomonadales</taxon>
        <taxon>Pelagomonadaceae</taxon>
        <taxon>Aureococcus</taxon>
    </lineage>
</organism>
<evidence type="ECO:0000313" key="2">
    <source>
        <dbReference type="Proteomes" id="UP000002729"/>
    </source>
</evidence>
<dbReference type="OrthoDB" id="19045at2759"/>
<dbReference type="EMBL" id="GL833158">
    <property type="protein sequence ID" value="EGB03973.1"/>
    <property type="molecule type" value="Genomic_DNA"/>
</dbReference>
<dbReference type="Proteomes" id="UP000002729">
    <property type="component" value="Unassembled WGS sequence"/>
</dbReference>
<feature type="non-terminal residue" evidence="1">
    <location>
        <position position="1"/>
    </location>
</feature>
<dbReference type="AlphaFoldDB" id="F0YLQ6"/>
<proteinExistence type="predicted"/>
<protein>
    <submittedName>
        <fullName evidence="1">Uncharacterized protein</fullName>
    </submittedName>
</protein>
<name>F0YLQ6_AURAN</name>
<feature type="non-terminal residue" evidence="1">
    <location>
        <position position="115"/>
    </location>
</feature>
<dbReference type="InterPro" id="IPR023214">
    <property type="entry name" value="HAD_sf"/>
</dbReference>
<dbReference type="Gene3D" id="3.40.50.1000">
    <property type="entry name" value="HAD superfamily/HAD-like"/>
    <property type="match status" value="1"/>
</dbReference>
<gene>
    <name evidence="1" type="ORF">AURANDRAFT_8543</name>
</gene>
<keyword evidence="2" id="KW-1185">Reference proteome</keyword>
<dbReference type="InterPro" id="IPR013954">
    <property type="entry name" value="PNK3P"/>
</dbReference>
<reference evidence="1 2" key="1">
    <citation type="journal article" date="2011" name="Proc. Natl. Acad. Sci. U.S.A.">
        <title>Niche of harmful alga Aureococcus anophagefferens revealed through ecogenomics.</title>
        <authorList>
            <person name="Gobler C.J."/>
            <person name="Berry D.L."/>
            <person name="Dyhrman S.T."/>
            <person name="Wilhelm S.W."/>
            <person name="Salamov A."/>
            <person name="Lobanov A.V."/>
            <person name="Zhang Y."/>
            <person name="Collier J.L."/>
            <person name="Wurch L.L."/>
            <person name="Kustka A.B."/>
            <person name="Dill B.D."/>
            <person name="Shah M."/>
            <person name="VerBerkmoes N.C."/>
            <person name="Kuo A."/>
            <person name="Terry A."/>
            <person name="Pangilinan J."/>
            <person name="Lindquist E.A."/>
            <person name="Lucas S."/>
            <person name="Paulsen I.T."/>
            <person name="Hattenrath-Lehmann T.K."/>
            <person name="Talmage S.C."/>
            <person name="Walker E.A."/>
            <person name="Koch F."/>
            <person name="Burson A.M."/>
            <person name="Marcoval M.A."/>
            <person name="Tang Y.Z."/>
            <person name="Lecleir G.R."/>
            <person name="Coyne K.J."/>
            <person name="Berg G.M."/>
            <person name="Bertrand E.M."/>
            <person name="Saito M.A."/>
            <person name="Gladyshev V.N."/>
            <person name="Grigoriev I.V."/>
        </authorList>
    </citation>
    <scope>NUCLEOTIDE SEQUENCE [LARGE SCALE GENOMIC DNA]</scope>
    <source>
        <strain evidence="2">CCMP 1984</strain>
    </source>
</reference>
<dbReference type="PANTHER" id="PTHR12083:SF9">
    <property type="entry name" value="BIFUNCTIONAL POLYNUCLEOTIDE PHOSPHATASE_KINASE"/>
    <property type="match status" value="1"/>
</dbReference>
<dbReference type="KEGG" id="aaf:AURANDRAFT_8543"/>
<evidence type="ECO:0000313" key="1">
    <source>
        <dbReference type="EMBL" id="EGB03973.1"/>
    </source>
</evidence>
<dbReference type="PANTHER" id="PTHR12083">
    <property type="entry name" value="BIFUNCTIONAL POLYNUCLEOTIDE PHOSPHATASE/KINASE"/>
    <property type="match status" value="1"/>
</dbReference>
<dbReference type="GO" id="GO:0006281">
    <property type="term" value="P:DNA repair"/>
    <property type="evidence" value="ECO:0007669"/>
    <property type="project" value="TreeGrafter"/>
</dbReference>
<dbReference type="SUPFAM" id="SSF56784">
    <property type="entry name" value="HAD-like"/>
    <property type="match status" value="1"/>
</dbReference>
<accession>F0YLQ6</accession>
<sequence length="115" mass="12491">LPESWAADGSLVVRAFGAPPPRGAKVAGFDFDNTLSDNEHFRVGSRLVLQYAHVPRVLRELHADGYALVIATNESLTHLVSKGRRDAAARQLGNKLARLEEFAELVDAPMLVCVA</sequence>